<dbReference type="AlphaFoldDB" id="A0A9X2I541"/>
<dbReference type="EMBL" id="JAMFTH010000004">
    <property type="protein sequence ID" value="MCP8900141.1"/>
    <property type="molecule type" value="Genomic_DNA"/>
</dbReference>
<protein>
    <submittedName>
        <fullName evidence="2">Phosphopantetheine-binding protein</fullName>
    </submittedName>
</protein>
<keyword evidence="3" id="KW-1185">Reference proteome</keyword>
<dbReference type="SUPFAM" id="SSF47336">
    <property type="entry name" value="ACP-like"/>
    <property type="match status" value="1"/>
</dbReference>
<dbReference type="Proteomes" id="UP001139319">
    <property type="component" value="Unassembled WGS sequence"/>
</dbReference>
<comment type="caution">
    <text evidence="2">The sequence shown here is derived from an EMBL/GenBank/DDBJ whole genome shotgun (WGS) entry which is preliminary data.</text>
</comment>
<gene>
    <name evidence="2" type="ORF">M6D89_12600</name>
</gene>
<name>A0A9X2I541_9GAMM</name>
<dbReference type="InterPro" id="IPR036736">
    <property type="entry name" value="ACP-like_sf"/>
</dbReference>
<reference evidence="2" key="2">
    <citation type="submission" date="2023-01" db="EMBL/GenBank/DDBJ databases">
        <title>Gilvimarinus xylanilyticus HB14 isolated from Caulerpa lentillifera aquaculture base in Hainan, China.</title>
        <authorList>
            <person name="Zhang Y.-J."/>
        </authorList>
    </citation>
    <scope>NUCLEOTIDE SEQUENCE</scope>
    <source>
        <strain evidence="2">HB14</strain>
    </source>
</reference>
<evidence type="ECO:0000313" key="2">
    <source>
        <dbReference type="EMBL" id="MCP8900141.1"/>
    </source>
</evidence>
<accession>A0A9X2I541</accession>
<dbReference type="Gene3D" id="1.10.1200.10">
    <property type="entry name" value="ACP-like"/>
    <property type="match status" value="1"/>
</dbReference>
<feature type="domain" description="Carrier" evidence="1">
    <location>
        <begin position="7"/>
        <end position="88"/>
    </location>
</feature>
<organism evidence="2 3">
    <name type="scientific">Gilvimarinus xylanilyticus</name>
    <dbReference type="NCBI Taxonomy" id="2944139"/>
    <lineage>
        <taxon>Bacteria</taxon>
        <taxon>Pseudomonadati</taxon>
        <taxon>Pseudomonadota</taxon>
        <taxon>Gammaproteobacteria</taxon>
        <taxon>Cellvibrionales</taxon>
        <taxon>Cellvibrionaceae</taxon>
        <taxon>Gilvimarinus</taxon>
    </lineage>
</organism>
<dbReference type="PROSITE" id="PS50075">
    <property type="entry name" value="CARRIER"/>
    <property type="match status" value="1"/>
</dbReference>
<dbReference type="Pfam" id="PF00550">
    <property type="entry name" value="PP-binding"/>
    <property type="match status" value="1"/>
</dbReference>
<evidence type="ECO:0000313" key="3">
    <source>
        <dbReference type="Proteomes" id="UP001139319"/>
    </source>
</evidence>
<reference evidence="2" key="1">
    <citation type="submission" date="2022-05" db="EMBL/GenBank/DDBJ databases">
        <authorList>
            <person name="Sun H.-N."/>
        </authorList>
    </citation>
    <scope>NUCLEOTIDE SEQUENCE</scope>
    <source>
        <strain evidence="2">HB14</strain>
    </source>
</reference>
<sequence length="90" mass="9825">MPDAVTPELKHALKQMIIDECDKDELSPTDIQDDQALLGGDLDLDSLDVLQICMAVKTQYGVRIEGNTAAQRALKSIDTLADTIVRQSTP</sequence>
<evidence type="ECO:0000259" key="1">
    <source>
        <dbReference type="PROSITE" id="PS50075"/>
    </source>
</evidence>
<dbReference type="RefSeq" id="WP_253968437.1">
    <property type="nucleotide sequence ID" value="NZ_JAMFTH010000004.1"/>
</dbReference>
<proteinExistence type="predicted"/>
<dbReference type="InterPro" id="IPR009081">
    <property type="entry name" value="PP-bd_ACP"/>
</dbReference>